<dbReference type="NCBIfam" id="TIGR00732">
    <property type="entry name" value="dprA"/>
    <property type="match status" value="1"/>
</dbReference>
<dbReference type="AlphaFoldDB" id="A0A1H0R8J5"/>
<evidence type="ECO:0000259" key="2">
    <source>
        <dbReference type="Pfam" id="PF02481"/>
    </source>
</evidence>
<reference evidence="4" key="1">
    <citation type="submission" date="2016-10" db="EMBL/GenBank/DDBJ databases">
        <authorList>
            <person name="Varghese N."/>
            <person name="Submissions S."/>
        </authorList>
    </citation>
    <scope>NUCLEOTIDE SEQUENCE [LARGE SCALE GENOMIC DNA]</scope>
    <source>
        <strain evidence="4">IBRC-M10078</strain>
    </source>
</reference>
<comment type="similarity">
    <text evidence="1">Belongs to the DprA/Smf family.</text>
</comment>
<evidence type="ECO:0000313" key="4">
    <source>
        <dbReference type="Proteomes" id="UP000199159"/>
    </source>
</evidence>
<proteinExistence type="inferred from homology"/>
<evidence type="ECO:0000313" key="3">
    <source>
        <dbReference type="EMBL" id="SDP25791.1"/>
    </source>
</evidence>
<dbReference type="PANTHER" id="PTHR43022">
    <property type="entry name" value="PROTEIN SMF"/>
    <property type="match status" value="1"/>
</dbReference>
<sequence length="292" mass="33116">MESLFKERLLQIHHCNLGWKSVLRLLKFDPNLTSIYNLTIQEVEEILQINTNNARKFINDLQSLKNQSMLNHYKVKNIHILTVFEDAYPESLKQIFDPPWVIYLSGDLTLLKDPKKLSVVGTRNPSNYGYDCMKKVIVPLIQEDWTIVSGLAMGIDTRAHELAIWHKGRTIAVIAGGFDHIYPKSNKELARKISEQHLLISEYPPHTEPKRWQFPMRNRIISGLSVGTLVIEAKEVSGSLITANLALQQGREVFAIPGTINMNTSNGCNRLIQAGAKLVITSEDISSEIIYL</sequence>
<dbReference type="SUPFAM" id="SSF102405">
    <property type="entry name" value="MCP/YpsA-like"/>
    <property type="match status" value="1"/>
</dbReference>
<accession>A0A1H0R8J5</accession>
<name>A0A1H0R8J5_9BACI</name>
<dbReference type="Proteomes" id="UP000199159">
    <property type="component" value="Unassembled WGS sequence"/>
</dbReference>
<dbReference type="EMBL" id="FNJU01000002">
    <property type="protein sequence ID" value="SDP25791.1"/>
    <property type="molecule type" value="Genomic_DNA"/>
</dbReference>
<protein>
    <submittedName>
        <fullName evidence="3">DNA processing protein</fullName>
    </submittedName>
</protein>
<dbReference type="OrthoDB" id="9785707at2"/>
<feature type="domain" description="Smf/DprA SLOG" evidence="2">
    <location>
        <begin position="80"/>
        <end position="288"/>
    </location>
</feature>
<dbReference type="PANTHER" id="PTHR43022:SF1">
    <property type="entry name" value="PROTEIN SMF"/>
    <property type="match status" value="1"/>
</dbReference>
<organism evidence="3 4">
    <name type="scientific">Litchfieldia salsa</name>
    <dbReference type="NCBI Taxonomy" id="930152"/>
    <lineage>
        <taxon>Bacteria</taxon>
        <taxon>Bacillati</taxon>
        <taxon>Bacillota</taxon>
        <taxon>Bacilli</taxon>
        <taxon>Bacillales</taxon>
        <taxon>Bacillaceae</taxon>
        <taxon>Litchfieldia</taxon>
    </lineage>
</organism>
<dbReference type="GO" id="GO:0009294">
    <property type="term" value="P:DNA-mediated transformation"/>
    <property type="evidence" value="ECO:0007669"/>
    <property type="project" value="InterPro"/>
</dbReference>
<dbReference type="InterPro" id="IPR057666">
    <property type="entry name" value="DrpA_SLOG"/>
</dbReference>
<evidence type="ECO:0000256" key="1">
    <source>
        <dbReference type="ARBA" id="ARBA00006525"/>
    </source>
</evidence>
<keyword evidence="4" id="KW-1185">Reference proteome</keyword>
<gene>
    <name evidence="3" type="ORF">SAMN05216565_10293</name>
</gene>
<dbReference type="RefSeq" id="WP_090850308.1">
    <property type="nucleotide sequence ID" value="NZ_FNJU01000002.1"/>
</dbReference>
<dbReference type="Pfam" id="PF02481">
    <property type="entry name" value="DNA_processg_A"/>
    <property type="match status" value="1"/>
</dbReference>
<dbReference type="STRING" id="930152.SAMN05216565_10293"/>
<dbReference type="Gene3D" id="3.40.50.450">
    <property type="match status" value="1"/>
</dbReference>
<dbReference type="InterPro" id="IPR003488">
    <property type="entry name" value="DprA"/>
</dbReference>